<dbReference type="EMBL" id="BHYK01000039">
    <property type="protein sequence ID" value="GCD12698.1"/>
    <property type="molecule type" value="Genomic_DNA"/>
</dbReference>
<dbReference type="GO" id="GO:0017061">
    <property type="term" value="F:S-methyl-5-thioadenosine phosphorylase activity"/>
    <property type="evidence" value="ECO:0007669"/>
    <property type="project" value="UniProtKB-EC"/>
</dbReference>
<evidence type="ECO:0000256" key="9">
    <source>
        <dbReference type="ARBA" id="ARBA00048968"/>
    </source>
</evidence>
<dbReference type="PANTHER" id="PTHR30616:SF2">
    <property type="entry name" value="PURINE NUCLEOSIDE PHOSPHORYLASE LACC1"/>
    <property type="match status" value="1"/>
</dbReference>
<comment type="function">
    <text evidence="2">Purine nucleoside enzyme that catalyzes the phosphorolysis of adenosine and inosine nucleosides, yielding D-ribose 1-phosphate and the respective free bases, adenine and hypoxanthine. Also catalyzes the phosphorolysis of S-methyl-5'-thioadenosine into adenine and S-methyl-5-thio-alpha-D-ribose 1-phosphate. Also has adenosine deaminase activity.</text>
</comment>
<comment type="catalytic activity">
    <reaction evidence="1">
        <text>inosine + phosphate = alpha-D-ribose 1-phosphate + hypoxanthine</text>
        <dbReference type="Rhea" id="RHEA:27646"/>
        <dbReference type="ChEBI" id="CHEBI:17368"/>
        <dbReference type="ChEBI" id="CHEBI:17596"/>
        <dbReference type="ChEBI" id="CHEBI:43474"/>
        <dbReference type="ChEBI" id="CHEBI:57720"/>
        <dbReference type="EC" id="2.4.2.1"/>
    </reaction>
    <physiologicalReaction direction="left-to-right" evidence="1">
        <dbReference type="Rhea" id="RHEA:27647"/>
    </physiologicalReaction>
</comment>
<protein>
    <recommendedName>
        <fullName evidence="11">Purine nucleoside phosphorylase</fullName>
    </recommendedName>
</protein>
<reference evidence="12 13" key="1">
    <citation type="submission" date="2018-11" db="EMBL/GenBank/DDBJ databases">
        <title>Genome sequencing and assembly of Clostridium tagluense strain A121.</title>
        <authorList>
            <person name="Murakami T."/>
            <person name="Segawa T."/>
            <person name="Shcherbakova V.A."/>
            <person name="Mori H."/>
            <person name="Yoshimura Y."/>
        </authorList>
    </citation>
    <scope>NUCLEOTIDE SEQUENCE [LARGE SCALE GENOMIC DNA]</scope>
    <source>
        <strain evidence="12 13">A121</strain>
    </source>
</reference>
<keyword evidence="13" id="KW-1185">Reference proteome</keyword>
<evidence type="ECO:0000256" key="7">
    <source>
        <dbReference type="ARBA" id="ARBA00022833"/>
    </source>
</evidence>
<accession>A0A401UTB6</accession>
<dbReference type="Gene3D" id="3.60.140.10">
    <property type="entry name" value="CNF1/YfiH-like putative cysteine hydrolases"/>
    <property type="match status" value="1"/>
</dbReference>
<comment type="catalytic activity">
    <reaction evidence="8">
        <text>adenosine + H2O + H(+) = inosine + NH4(+)</text>
        <dbReference type="Rhea" id="RHEA:24408"/>
        <dbReference type="ChEBI" id="CHEBI:15377"/>
        <dbReference type="ChEBI" id="CHEBI:15378"/>
        <dbReference type="ChEBI" id="CHEBI:16335"/>
        <dbReference type="ChEBI" id="CHEBI:17596"/>
        <dbReference type="ChEBI" id="CHEBI:28938"/>
        <dbReference type="EC" id="3.5.4.4"/>
    </reaction>
    <physiologicalReaction direction="left-to-right" evidence="8">
        <dbReference type="Rhea" id="RHEA:24409"/>
    </physiologicalReaction>
</comment>
<comment type="caution">
    <text evidence="12">The sequence shown here is derived from an EMBL/GenBank/DDBJ whole genome shotgun (WGS) entry which is preliminary data.</text>
</comment>
<dbReference type="InterPro" id="IPR011324">
    <property type="entry name" value="Cytotoxic_necrot_fac-like_cat"/>
</dbReference>
<evidence type="ECO:0000313" key="12">
    <source>
        <dbReference type="EMBL" id="GCD12698.1"/>
    </source>
</evidence>
<evidence type="ECO:0000256" key="5">
    <source>
        <dbReference type="ARBA" id="ARBA00022723"/>
    </source>
</evidence>
<evidence type="ECO:0000256" key="11">
    <source>
        <dbReference type="RuleBase" id="RU361274"/>
    </source>
</evidence>
<evidence type="ECO:0000256" key="10">
    <source>
        <dbReference type="ARBA" id="ARBA00049893"/>
    </source>
</evidence>
<dbReference type="GO" id="GO:0016787">
    <property type="term" value="F:hydrolase activity"/>
    <property type="evidence" value="ECO:0007669"/>
    <property type="project" value="UniProtKB-KW"/>
</dbReference>
<dbReference type="NCBIfam" id="TIGR00726">
    <property type="entry name" value="peptidoglycan editing factor PgeF"/>
    <property type="match status" value="1"/>
</dbReference>
<dbReference type="PANTHER" id="PTHR30616">
    <property type="entry name" value="UNCHARACTERIZED PROTEIN YFIH"/>
    <property type="match status" value="1"/>
</dbReference>
<evidence type="ECO:0000256" key="1">
    <source>
        <dbReference type="ARBA" id="ARBA00000553"/>
    </source>
</evidence>
<comment type="catalytic activity">
    <reaction evidence="10">
        <text>S-methyl-5'-thioadenosine + phosphate = 5-(methylsulfanyl)-alpha-D-ribose 1-phosphate + adenine</text>
        <dbReference type="Rhea" id="RHEA:11852"/>
        <dbReference type="ChEBI" id="CHEBI:16708"/>
        <dbReference type="ChEBI" id="CHEBI:17509"/>
        <dbReference type="ChEBI" id="CHEBI:43474"/>
        <dbReference type="ChEBI" id="CHEBI:58533"/>
        <dbReference type="EC" id="2.4.2.28"/>
    </reaction>
    <physiologicalReaction direction="left-to-right" evidence="10">
        <dbReference type="Rhea" id="RHEA:11853"/>
    </physiologicalReaction>
</comment>
<comment type="similarity">
    <text evidence="3 11">Belongs to the purine nucleoside phosphorylase YfiH/LACC1 family.</text>
</comment>
<dbReference type="Proteomes" id="UP000287872">
    <property type="component" value="Unassembled WGS sequence"/>
</dbReference>
<gene>
    <name evidence="12" type="ORF">Ctaglu_43210</name>
</gene>
<evidence type="ECO:0000256" key="6">
    <source>
        <dbReference type="ARBA" id="ARBA00022801"/>
    </source>
</evidence>
<evidence type="ECO:0000313" key="13">
    <source>
        <dbReference type="Proteomes" id="UP000287872"/>
    </source>
</evidence>
<dbReference type="Pfam" id="PF02578">
    <property type="entry name" value="Cu-oxidase_4"/>
    <property type="match status" value="1"/>
</dbReference>
<dbReference type="CDD" id="cd16833">
    <property type="entry name" value="YfiH"/>
    <property type="match status" value="1"/>
</dbReference>
<evidence type="ECO:0000256" key="2">
    <source>
        <dbReference type="ARBA" id="ARBA00003215"/>
    </source>
</evidence>
<evidence type="ECO:0000256" key="8">
    <source>
        <dbReference type="ARBA" id="ARBA00047989"/>
    </source>
</evidence>
<dbReference type="GO" id="GO:0005507">
    <property type="term" value="F:copper ion binding"/>
    <property type="evidence" value="ECO:0007669"/>
    <property type="project" value="TreeGrafter"/>
</dbReference>
<name>A0A401UTB6_9CLOT</name>
<dbReference type="OrthoDB" id="4279at2"/>
<dbReference type="AlphaFoldDB" id="A0A401UTB6"/>
<dbReference type="SUPFAM" id="SSF64438">
    <property type="entry name" value="CNF1/YfiH-like putative cysteine hydrolases"/>
    <property type="match status" value="1"/>
</dbReference>
<keyword evidence="6" id="KW-0378">Hydrolase</keyword>
<evidence type="ECO:0000256" key="4">
    <source>
        <dbReference type="ARBA" id="ARBA00022679"/>
    </source>
</evidence>
<sequence length="241" mass="27195">MKNETINNHEFIKFQYENAVILFSTAKADLNFNKNTQEGLLNLEIIKKHYKLQAIGYLNQIHSDIIVSFDGNTNDGDALISDRTKTAIGVFTADCVPVILVDTKKGVIAAVHSGWKGTKALIVSKTIERLEENYGSKAKDIRVYIGPHIGGCCYEVSPELIEAFTSQDIYSNIKISNNNKLDLEKCILAQLVDKGIKEENITTTNTCTACNKQYELYSYRNSENKQGRMFSFVYLRTQEMI</sequence>
<dbReference type="InterPro" id="IPR003730">
    <property type="entry name" value="Cu_polyphenol_OxRdtase"/>
</dbReference>
<proteinExistence type="inferred from homology"/>
<comment type="catalytic activity">
    <reaction evidence="9">
        <text>adenosine + phosphate = alpha-D-ribose 1-phosphate + adenine</text>
        <dbReference type="Rhea" id="RHEA:27642"/>
        <dbReference type="ChEBI" id="CHEBI:16335"/>
        <dbReference type="ChEBI" id="CHEBI:16708"/>
        <dbReference type="ChEBI" id="CHEBI:43474"/>
        <dbReference type="ChEBI" id="CHEBI:57720"/>
        <dbReference type="EC" id="2.4.2.1"/>
    </reaction>
    <physiologicalReaction direction="left-to-right" evidence="9">
        <dbReference type="Rhea" id="RHEA:27643"/>
    </physiologicalReaction>
</comment>
<dbReference type="RefSeq" id="WP_125005594.1">
    <property type="nucleotide sequence ID" value="NZ_BHYK01000039.1"/>
</dbReference>
<organism evidence="12 13">
    <name type="scientific">Clostridium tagluense</name>
    <dbReference type="NCBI Taxonomy" id="360422"/>
    <lineage>
        <taxon>Bacteria</taxon>
        <taxon>Bacillati</taxon>
        <taxon>Bacillota</taxon>
        <taxon>Clostridia</taxon>
        <taxon>Eubacteriales</taxon>
        <taxon>Clostridiaceae</taxon>
        <taxon>Clostridium</taxon>
    </lineage>
</organism>
<keyword evidence="5" id="KW-0479">Metal-binding</keyword>
<keyword evidence="4" id="KW-0808">Transferase</keyword>
<evidence type="ECO:0000256" key="3">
    <source>
        <dbReference type="ARBA" id="ARBA00007353"/>
    </source>
</evidence>
<dbReference type="InterPro" id="IPR038371">
    <property type="entry name" value="Cu_polyphenol_OxRdtase_sf"/>
</dbReference>
<keyword evidence="7" id="KW-0862">Zinc</keyword>